<gene>
    <name evidence="1" type="ORF">BSTOLATCC_MIC49358</name>
</gene>
<dbReference type="EMBL" id="CAJZBQ010000048">
    <property type="protein sequence ID" value="CAG9329738.1"/>
    <property type="molecule type" value="Genomic_DNA"/>
</dbReference>
<name>A0AAU9K6Z7_9CILI</name>
<comment type="caution">
    <text evidence="1">The sequence shown here is derived from an EMBL/GenBank/DDBJ whole genome shotgun (WGS) entry which is preliminary data.</text>
</comment>
<keyword evidence="2" id="KW-1185">Reference proteome</keyword>
<evidence type="ECO:0000313" key="2">
    <source>
        <dbReference type="Proteomes" id="UP001162131"/>
    </source>
</evidence>
<protein>
    <submittedName>
        <fullName evidence="1">Uncharacterized protein</fullName>
    </submittedName>
</protein>
<organism evidence="1 2">
    <name type="scientific">Blepharisma stoltei</name>
    <dbReference type="NCBI Taxonomy" id="1481888"/>
    <lineage>
        <taxon>Eukaryota</taxon>
        <taxon>Sar</taxon>
        <taxon>Alveolata</taxon>
        <taxon>Ciliophora</taxon>
        <taxon>Postciliodesmatophora</taxon>
        <taxon>Heterotrichea</taxon>
        <taxon>Heterotrichida</taxon>
        <taxon>Blepharismidae</taxon>
        <taxon>Blepharisma</taxon>
    </lineage>
</organism>
<accession>A0AAU9K6Z7</accession>
<dbReference type="AlphaFoldDB" id="A0AAU9K6Z7"/>
<reference evidence="1" key="1">
    <citation type="submission" date="2021-09" db="EMBL/GenBank/DDBJ databases">
        <authorList>
            <consortium name="AG Swart"/>
            <person name="Singh M."/>
            <person name="Singh A."/>
            <person name="Seah K."/>
            <person name="Emmerich C."/>
        </authorList>
    </citation>
    <scope>NUCLEOTIDE SEQUENCE</scope>
    <source>
        <strain evidence="1">ATCC30299</strain>
    </source>
</reference>
<sequence length="133" mass="15021">MDLSYIIDQDIEKLSKLEELGCDLDALLLIAKDSLSLCDELGLNSKQSAEFLVRLKRVYDQNQGIMPEPDLILYENSKNQASRLSVENKVTGNTIFFRLENPQKETFICDVCNEGGLIKTQAKTHVSEKHNTS</sequence>
<dbReference type="Proteomes" id="UP001162131">
    <property type="component" value="Unassembled WGS sequence"/>
</dbReference>
<proteinExistence type="predicted"/>
<evidence type="ECO:0000313" key="1">
    <source>
        <dbReference type="EMBL" id="CAG9329738.1"/>
    </source>
</evidence>